<feature type="compositionally biased region" description="Polar residues" evidence="1">
    <location>
        <begin position="26"/>
        <end position="41"/>
    </location>
</feature>
<accession>A0ABU5K5D8</accession>
<evidence type="ECO:0000313" key="3">
    <source>
        <dbReference type="Proteomes" id="UP001291930"/>
    </source>
</evidence>
<reference evidence="3" key="1">
    <citation type="submission" date="2023-11" db="EMBL/GenBank/DDBJ databases">
        <title>Genome Sequence of Bacillus pseudomycoides stain BUPM19.</title>
        <authorList>
            <person name="Farhat A."/>
        </authorList>
    </citation>
    <scope>NUCLEOTIDE SEQUENCE [LARGE SCALE GENOMIC DNA]</scope>
    <source>
        <strain evidence="3">BUPM19</strain>
    </source>
</reference>
<evidence type="ECO:0000256" key="1">
    <source>
        <dbReference type="SAM" id="MobiDB-lite"/>
    </source>
</evidence>
<evidence type="ECO:0000313" key="2">
    <source>
        <dbReference type="EMBL" id="MDZ5610821.1"/>
    </source>
</evidence>
<organism evidence="2 3">
    <name type="scientific">Bacillus bingmayongensis</name>
    <dbReference type="NCBI Taxonomy" id="1150157"/>
    <lineage>
        <taxon>Bacteria</taxon>
        <taxon>Bacillati</taxon>
        <taxon>Bacillota</taxon>
        <taxon>Bacilli</taxon>
        <taxon>Bacillales</taxon>
        <taxon>Bacillaceae</taxon>
        <taxon>Bacillus</taxon>
    </lineage>
</organism>
<protein>
    <submittedName>
        <fullName evidence="2">Uncharacterized protein</fullName>
    </submittedName>
</protein>
<sequence length="68" mass="8333">MYNPYPPNYYPYYSNNPYNPNYNSYHQNNSTYNPHNHQQRNPDGYATQWMTGENKKFKWVRVNHKDLG</sequence>
<name>A0ABU5K5D8_9BACI</name>
<comment type="caution">
    <text evidence="2">The sequence shown here is derived from an EMBL/GenBank/DDBJ whole genome shotgun (WGS) entry which is preliminary data.</text>
</comment>
<keyword evidence="3" id="KW-1185">Reference proteome</keyword>
<gene>
    <name evidence="2" type="ORF">U2I54_28550</name>
</gene>
<feature type="non-terminal residue" evidence="2">
    <location>
        <position position="68"/>
    </location>
</feature>
<proteinExistence type="predicted"/>
<dbReference type="Proteomes" id="UP001291930">
    <property type="component" value="Unassembled WGS sequence"/>
</dbReference>
<dbReference type="EMBL" id="JAXOVW010000269">
    <property type="protein sequence ID" value="MDZ5610821.1"/>
    <property type="molecule type" value="Genomic_DNA"/>
</dbReference>
<feature type="region of interest" description="Disordered" evidence="1">
    <location>
        <begin position="20"/>
        <end position="42"/>
    </location>
</feature>